<accession>A0A9J6CN56</accession>
<feature type="transmembrane region" description="Helical" evidence="7">
    <location>
        <begin position="113"/>
        <end position="133"/>
    </location>
</feature>
<feature type="transmembrane region" description="Helical" evidence="7">
    <location>
        <begin position="415"/>
        <end position="435"/>
    </location>
</feature>
<feature type="transmembrane region" description="Helical" evidence="7">
    <location>
        <begin position="270"/>
        <end position="287"/>
    </location>
</feature>
<dbReference type="SUPFAM" id="SSF103473">
    <property type="entry name" value="MFS general substrate transporter"/>
    <property type="match status" value="1"/>
</dbReference>
<dbReference type="OrthoDB" id="7785950at2759"/>
<proteinExistence type="inferred from homology"/>
<feature type="transmembrane region" description="Helical" evidence="7">
    <location>
        <begin position="348"/>
        <end position="368"/>
    </location>
</feature>
<dbReference type="Gene3D" id="1.20.1250.20">
    <property type="entry name" value="MFS general substrate transporter like domains"/>
    <property type="match status" value="1"/>
</dbReference>
<dbReference type="Proteomes" id="UP001107558">
    <property type="component" value="Chromosome 1"/>
</dbReference>
<organism evidence="8 9">
    <name type="scientific">Polypedilum vanderplanki</name>
    <name type="common">Sleeping chironomid midge</name>
    <dbReference type="NCBI Taxonomy" id="319348"/>
    <lineage>
        <taxon>Eukaryota</taxon>
        <taxon>Metazoa</taxon>
        <taxon>Ecdysozoa</taxon>
        <taxon>Arthropoda</taxon>
        <taxon>Hexapoda</taxon>
        <taxon>Insecta</taxon>
        <taxon>Pterygota</taxon>
        <taxon>Neoptera</taxon>
        <taxon>Endopterygota</taxon>
        <taxon>Diptera</taxon>
        <taxon>Nematocera</taxon>
        <taxon>Chironomoidea</taxon>
        <taxon>Chironomidae</taxon>
        <taxon>Chironominae</taxon>
        <taxon>Polypedilum</taxon>
        <taxon>Polypedilum</taxon>
    </lineage>
</organism>
<evidence type="ECO:0000313" key="8">
    <source>
        <dbReference type="EMBL" id="KAG5683397.1"/>
    </source>
</evidence>
<comment type="similarity">
    <text evidence="2">Belongs to the major facilitator superfamily. Proton-dependent oligopeptide transporter (POT/PTR) (TC 2.A.17) family.</text>
</comment>
<feature type="transmembrane region" description="Helical" evidence="7">
    <location>
        <begin position="380"/>
        <end position="403"/>
    </location>
</feature>
<dbReference type="PANTHER" id="PTHR11654">
    <property type="entry name" value="OLIGOPEPTIDE TRANSPORTER-RELATED"/>
    <property type="match status" value="1"/>
</dbReference>
<feature type="transmembrane region" description="Helical" evidence="7">
    <location>
        <begin position="54"/>
        <end position="75"/>
    </location>
</feature>
<dbReference type="AlphaFoldDB" id="A0A9J6CN56"/>
<comment type="subcellular location">
    <subcellularLocation>
        <location evidence="1">Membrane</location>
        <topology evidence="1">Multi-pass membrane protein</topology>
    </subcellularLocation>
</comment>
<evidence type="ECO:0000256" key="1">
    <source>
        <dbReference type="ARBA" id="ARBA00004141"/>
    </source>
</evidence>
<reference evidence="8" key="1">
    <citation type="submission" date="2021-03" db="EMBL/GenBank/DDBJ databases">
        <title>Chromosome level genome of the anhydrobiotic midge Polypedilum vanderplanki.</title>
        <authorList>
            <person name="Yoshida Y."/>
            <person name="Kikawada T."/>
            <person name="Gusev O."/>
        </authorList>
    </citation>
    <scope>NUCLEOTIDE SEQUENCE</scope>
    <source>
        <strain evidence="8">NIAS01</strain>
        <tissue evidence="8">Whole body or cell culture</tissue>
    </source>
</reference>
<dbReference type="Pfam" id="PF00854">
    <property type="entry name" value="PTR2"/>
    <property type="match status" value="1"/>
</dbReference>
<evidence type="ECO:0000256" key="3">
    <source>
        <dbReference type="ARBA" id="ARBA00022692"/>
    </source>
</evidence>
<comment type="caution">
    <text evidence="8">The sequence shown here is derived from an EMBL/GenBank/DDBJ whole genome shotgun (WGS) entry which is preliminary data.</text>
</comment>
<feature type="transmembrane region" description="Helical" evidence="7">
    <location>
        <begin position="187"/>
        <end position="213"/>
    </location>
</feature>
<keyword evidence="4" id="KW-0653">Protein transport</keyword>
<keyword evidence="5 7" id="KW-1133">Transmembrane helix</keyword>
<keyword evidence="6 7" id="KW-0472">Membrane</keyword>
<protein>
    <submittedName>
        <fullName evidence="8">Uncharacterized protein</fullName>
    </submittedName>
</protein>
<dbReference type="GO" id="GO:0022857">
    <property type="term" value="F:transmembrane transporter activity"/>
    <property type="evidence" value="ECO:0007669"/>
    <property type="project" value="InterPro"/>
</dbReference>
<feature type="transmembrane region" description="Helical" evidence="7">
    <location>
        <begin position="317"/>
        <end position="336"/>
    </location>
</feature>
<evidence type="ECO:0000256" key="7">
    <source>
        <dbReference type="SAM" id="Phobius"/>
    </source>
</evidence>
<keyword evidence="9" id="KW-1185">Reference proteome</keyword>
<keyword evidence="4" id="KW-0813">Transport</keyword>
<evidence type="ECO:0000256" key="2">
    <source>
        <dbReference type="ARBA" id="ARBA00005982"/>
    </source>
</evidence>
<dbReference type="InterPro" id="IPR036259">
    <property type="entry name" value="MFS_trans_sf"/>
</dbReference>
<name>A0A9J6CN56_POLVA</name>
<evidence type="ECO:0000256" key="6">
    <source>
        <dbReference type="ARBA" id="ARBA00023136"/>
    </source>
</evidence>
<keyword evidence="4" id="KW-0571">Peptide transport</keyword>
<evidence type="ECO:0000313" key="9">
    <source>
        <dbReference type="Proteomes" id="UP001107558"/>
    </source>
</evidence>
<feature type="transmembrane region" description="Helical" evidence="7">
    <location>
        <begin position="81"/>
        <end position="101"/>
    </location>
</feature>
<dbReference type="GO" id="GO:0016020">
    <property type="term" value="C:membrane"/>
    <property type="evidence" value="ECO:0007669"/>
    <property type="project" value="UniProtKB-SubCell"/>
</dbReference>
<dbReference type="InterPro" id="IPR000109">
    <property type="entry name" value="POT_fam"/>
</dbReference>
<evidence type="ECO:0000256" key="5">
    <source>
        <dbReference type="ARBA" id="ARBA00022989"/>
    </source>
</evidence>
<sequence>MSEETQIQRKSKIPKSIPFILVNVFLERYCTAGVLAILPLFLHIKMGFDKNTSTAIFHMFEGMTFLFTVGGAVLADMSVGLYKSIVIMSSVYIVGFTVMTLAMIDPLNLPNEILVPIALTIMVIGCGCIKGNINVFGGNQHKLPEQERQLQIYFSAQYFSLKCGSLLARFTFPILREEVKCFGSNNCFSLVFGIPMVIMIFALTAFLCGSSYYTHVPANGNVLIKLFKCIKHALIQKKIQKRENSTSEKQHWLNYSIDKYGKKLVLETKMTLKVLVIFIPVPMFWALHMQQSSRWIFQASQMNGDIGFYKIKPDQMIVFNSVLVLILIPLFERLVYPLMEKIGIKSMLQRMICGNICTIIAFIVSAIVETQVQKNYISMLWQLPQFFIIAMAEIFTYLATLNFAYKEAPASMKPVIISFMYLTIASGDFIVALISGTRIFESQVYEYLFFAFLMSLDVALLAYLANNYQYTDHEMIKSLDEEEKINKNSEDVNNKV</sequence>
<gene>
    <name evidence="8" type="ORF">PVAND_012682</name>
</gene>
<evidence type="ECO:0000256" key="4">
    <source>
        <dbReference type="ARBA" id="ARBA00022856"/>
    </source>
</evidence>
<feature type="transmembrane region" description="Helical" evidence="7">
    <location>
        <begin position="447"/>
        <end position="465"/>
    </location>
</feature>
<feature type="transmembrane region" description="Helical" evidence="7">
    <location>
        <begin position="153"/>
        <end position="175"/>
    </location>
</feature>
<feature type="transmembrane region" description="Helical" evidence="7">
    <location>
        <begin position="20"/>
        <end position="42"/>
    </location>
</feature>
<dbReference type="EMBL" id="JADBJN010000001">
    <property type="protein sequence ID" value="KAG5683397.1"/>
    <property type="molecule type" value="Genomic_DNA"/>
</dbReference>
<dbReference type="GO" id="GO:0015833">
    <property type="term" value="P:peptide transport"/>
    <property type="evidence" value="ECO:0007669"/>
    <property type="project" value="UniProtKB-KW"/>
</dbReference>
<keyword evidence="3 7" id="KW-0812">Transmembrane</keyword>